<feature type="compositionally biased region" description="Polar residues" evidence="1">
    <location>
        <begin position="96"/>
        <end position="110"/>
    </location>
</feature>
<reference evidence="4" key="1">
    <citation type="submission" date="2024-04" db="EMBL/GenBank/DDBJ databases">
        <authorList>
            <person name="Shaw F."/>
            <person name="Minotto A."/>
        </authorList>
    </citation>
    <scope>NUCLEOTIDE SEQUENCE [LARGE SCALE GENOMIC DNA]</scope>
</reference>
<gene>
    <name evidence="3" type="ORF">GFSPODELE1_LOCUS10770</name>
</gene>
<dbReference type="EMBL" id="OZ037952">
    <property type="protein sequence ID" value="CAL1716471.1"/>
    <property type="molecule type" value="Genomic_DNA"/>
</dbReference>
<dbReference type="Proteomes" id="UP001497453">
    <property type="component" value="Chromosome 9"/>
</dbReference>
<evidence type="ECO:0000256" key="2">
    <source>
        <dbReference type="SAM" id="Phobius"/>
    </source>
</evidence>
<keyword evidence="4" id="KW-1185">Reference proteome</keyword>
<feature type="region of interest" description="Disordered" evidence="1">
    <location>
        <begin position="90"/>
        <end position="110"/>
    </location>
</feature>
<sequence length="110" mass="12234">MQRPMSANGTVLTGSVTLPMAPCPWISLAFHAPSNQNGLVIGSYHSIPPQGQAFPALRPTYLFTTVLFGFTVVRKSATFVRNYIYVPRNGERPTTRRVNPQQCQARTNRL</sequence>
<keyword evidence="2" id="KW-1133">Transmembrane helix</keyword>
<name>A0ABP1E8W6_9APHY</name>
<evidence type="ECO:0000256" key="1">
    <source>
        <dbReference type="SAM" id="MobiDB-lite"/>
    </source>
</evidence>
<feature type="transmembrane region" description="Helical" evidence="2">
    <location>
        <begin position="53"/>
        <end position="73"/>
    </location>
</feature>
<keyword evidence="2" id="KW-0472">Membrane</keyword>
<evidence type="ECO:0000313" key="3">
    <source>
        <dbReference type="EMBL" id="CAL1716471.1"/>
    </source>
</evidence>
<accession>A0ABP1E8W6</accession>
<proteinExistence type="predicted"/>
<organism evidence="3 4">
    <name type="scientific">Somion occarium</name>
    <dbReference type="NCBI Taxonomy" id="3059160"/>
    <lineage>
        <taxon>Eukaryota</taxon>
        <taxon>Fungi</taxon>
        <taxon>Dikarya</taxon>
        <taxon>Basidiomycota</taxon>
        <taxon>Agaricomycotina</taxon>
        <taxon>Agaricomycetes</taxon>
        <taxon>Polyporales</taxon>
        <taxon>Cerrenaceae</taxon>
        <taxon>Somion</taxon>
    </lineage>
</organism>
<keyword evidence="2" id="KW-0812">Transmembrane</keyword>
<protein>
    <submittedName>
        <fullName evidence="3">Uncharacterized protein</fullName>
    </submittedName>
</protein>
<evidence type="ECO:0000313" key="4">
    <source>
        <dbReference type="Proteomes" id="UP001497453"/>
    </source>
</evidence>